<dbReference type="Proteomes" id="UP000431922">
    <property type="component" value="Unassembled WGS sequence"/>
</dbReference>
<proteinExistence type="predicted"/>
<sequence length="671" mass="71264">MATLLGSLLVSLGLDTAQYSNGIRKSKTEMTGLQKNFAAARKTMQQVGATLSGLAFLGVANRIKDMSRAAIDAAGNLGEEAMALGVTTTALQEFRYAATQVNIEQKQMDDALAQLTRRLGDAAQGVKEPLLALEKLGIAVRNSKGEVIGAGEAMPLIAEGLKNVGSDAERAAITVDLFGRSGQKLAALLSEGAAGVERLTGAAHKLGIVLSSDDIAKADEVADKLAALNYVIEAQQNKKLLENADSLLVYEQSVSDLKLSLIDASSTMQNWADNFDAFNAKQAAQARQNWSFAGKLFVQVVEKLGEVVGGIPDMMARMVRASVDWMGRLYQGVKTWIVDKLSAVWNTVSAKIETVKQAFYGLYDAVVGHSYIPDMVDGIAEQMGRLDKVMVGVAERTTAGTKEAFANMARDVRYLLADLFPEAEQMRGYRDMIAAIDAMEKRGPNHPGGGMDEATAIEARRRAMARLRDDGGMGPVALSAGLAVGEDPLRTSEDIARSIDKLEQKLGLAADKTKAHTVRIAKSFADMAQDTLGALQNMTNSIKGGGFLDILGSVLGVFTQLGSVGAFGKSIQTNINKVPGYANGTSFHPGGMAIVGERGPELLNLPRGSQVSSNDNLKAMMGGATRIQVEASPYFDVRVNGQIQQAAPSIASAGAQMGNSMATLQRSRRLA</sequence>
<dbReference type="EMBL" id="WTYL01000001">
    <property type="protein sequence ID" value="MXP43691.1"/>
    <property type="molecule type" value="Genomic_DNA"/>
</dbReference>
<reference evidence="1 2" key="1">
    <citation type="submission" date="2019-12" db="EMBL/GenBank/DDBJ databases">
        <title>Genomic-based taxomic classification of the family Erythrobacteraceae.</title>
        <authorList>
            <person name="Xu L."/>
        </authorList>
    </citation>
    <scope>NUCLEOTIDE SEQUENCE [LARGE SCALE GENOMIC DNA]</scope>
    <source>
        <strain evidence="1 2">KCTC 42453</strain>
    </source>
</reference>
<evidence type="ECO:0000313" key="2">
    <source>
        <dbReference type="Proteomes" id="UP000431922"/>
    </source>
</evidence>
<name>A0A845AXF8_9SPHN</name>
<dbReference type="RefSeq" id="WP_202391094.1">
    <property type="nucleotide sequence ID" value="NZ_WTYL01000001.1"/>
</dbReference>
<accession>A0A845AXF8</accession>
<gene>
    <name evidence="1" type="ORF">GRI65_04370</name>
</gene>
<organism evidence="1 2">
    <name type="scientific">Allopontixanthobacter sediminis</name>
    <dbReference type="NCBI Taxonomy" id="1689985"/>
    <lineage>
        <taxon>Bacteria</taxon>
        <taxon>Pseudomonadati</taxon>
        <taxon>Pseudomonadota</taxon>
        <taxon>Alphaproteobacteria</taxon>
        <taxon>Sphingomonadales</taxon>
        <taxon>Erythrobacteraceae</taxon>
        <taxon>Allopontixanthobacter</taxon>
    </lineage>
</organism>
<protein>
    <submittedName>
        <fullName evidence="1">Uncharacterized protein</fullName>
    </submittedName>
</protein>
<evidence type="ECO:0000313" key="1">
    <source>
        <dbReference type="EMBL" id="MXP43691.1"/>
    </source>
</evidence>
<keyword evidence="2" id="KW-1185">Reference proteome</keyword>
<dbReference type="AlphaFoldDB" id="A0A845AXF8"/>
<comment type="caution">
    <text evidence="1">The sequence shown here is derived from an EMBL/GenBank/DDBJ whole genome shotgun (WGS) entry which is preliminary data.</text>
</comment>